<gene>
    <name evidence="1" type="ORF">KTN04_01550</name>
</gene>
<evidence type="ECO:0000313" key="1">
    <source>
        <dbReference type="EMBL" id="MBV0932028.1"/>
    </source>
</evidence>
<dbReference type="InterPro" id="IPR010260">
    <property type="entry name" value="AlpA"/>
</dbReference>
<dbReference type="PANTHER" id="PTHR36154">
    <property type="entry name" value="DNA-BINDING TRANSCRIPTIONAL ACTIVATOR ALPA"/>
    <property type="match status" value="1"/>
</dbReference>
<dbReference type="InterPro" id="IPR052931">
    <property type="entry name" value="Prophage_regulatory_activator"/>
</dbReference>
<dbReference type="EMBL" id="JAHQZT010000001">
    <property type="protein sequence ID" value="MBV0932028.1"/>
    <property type="molecule type" value="Genomic_DNA"/>
</dbReference>
<dbReference type="Proteomes" id="UP000755551">
    <property type="component" value="Unassembled WGS sequence"/>
</dbReference>
<dbReference type="Pfam" id="PF05930">
    <property type="entry name" value="Phage_AlpA"/>
    <property type="match status" value="1"/>
</dbReference>
<organism evidence="1 2">
    <name type="scientific">Marinobacterium weihaiense</name>
    <dbReference type="NCBI Taxonomy" id="2851016"/>
    <lineage>
        <taxon>Bacteria</taxon>
        <taxon>Pseudomonadati</taxon>
        <taxon>Pseudomonadota</taxon>
        <taxon>Gammaproteobacteria</taxon>
        <taxon>Oceanospirillales</taxon>
        <taxon>Oceanospirillaceae</taxon>
        <taxon>Marinobacterium</taxon>
    </lineage>
</organism>
<proteinExistence type="predicted"/>
<sequence>MNSTPQIELLRTKQAAAYIGVSRTGLWRLEQTDPTFPRKIVLSSRCVGWRKSSLDAWMASKEGAA</sequence>
<dbReference type="RefSeq" id="WP_217333443.1">
    <property type="nucleotide sequence ID" value="NZ_JAHQZT010000001.1"/>
</dbReference>
<reference evidence="1 2" key="1">
    <citation type="submission" date="2021-06" db="EMBL/GenBank/DDBJ databases">
        <title>Bacterium isolated from marine sediment.</title>
        <authorList>
            <person name="Zhu K.-L."/>
            <person name="Du Z.-J."/>
            <person name="Liang Q.-Y."/>
        </authorList>
    </citation>
    <scope>NUCLEOTIDE SEQUENCE [LARGE SCALE GENOMIC DNA]</scope>
    <source>
        <strain evidence="1 2">A346</strain>
    </source>
</reference>
<evidence type="ECO:0000313" key="2">
    <source>
        <dbReference type="Proteomes" id="UP000755551"/>
    </source>
</evidence>
<comment type="caution">
    <text evidence="1">The sequence shown here is derived from an EMBL/GenBank/DDBJ whole genome shotgun (WGS) entry which is preliminary data.</text>
</comment>
<dbReference type="PANTHER" id="PTHR36154:SF1">
    <property type="entry name" value="DNA-BINDING TRANSCRIPTIONAL ACTIVATOR ALPA"/>
    <property type="match status" value="1"/>
</dbReference>
<name>A0ABS6M6X2_9GAMM</name>
<keyword evidence="2" id="KW-1185">Reference proteome</keyword>
<protein>
    <submittedName>
        <fullName evidence="1">AlpA family phage regulatory protein</fullName>
    </submittedName>
</protein>
<accession>A0ABS6M6X2</accession>